<gene>
    <name evidence="2" type="ORF">AX660_10425</name>
</gene>
<feature type="transmembrane region" description="Helical" evidence="1">
    <location>
        <begin position="136"/>
        <end position="159"/>
    </location>
</feature>
<keyword evidence="3" id="KW-1185">Reference proteome</keyword>
<protein>
    <recommendedName>
        <fullName evidence="4">PepSY domain-containing protein</fullName>
    </recommendedName>
</protein>
<comment type="caution">
    <text evidence="2">The sequence shown here is derived from an EMBL/GenBank/DDBJ whole genome shotgun (WGS) entry which is preliminary data.</text>
</comment>
<dbReference type="EMBL" id="LSNE01000003">
    <property type="protein sequence ID" value="KXI30377.1"/>
    <property type="molecule type" value="Genomic_DNA"/>
</dbReference>
<dbReference type="Proteomes" id="UP000070299">
    <property type="component" value="Unassembled WGS sequence"/>
</dbReference>
<keyword evidence="1" id="KW-1133">Transmembrane helix</keyword>
<keyword evidence="1" id="KW-0472">Membrane</keyword>
<keyword evidence="1" id="KW-0812">Transmembrane</keyword>
<evidence type="ECO:0000256" key="1">
    <source>
        <dbReference type="SAM" id="Phobius"/>
    </source>
</evidence>
<evidence type="ECO:0000313" key="3">
    <source>
        <dbReference type="Proteomes" id="UP000070299"/>
    </source>
</evidence>
<feature type="transmembrane region" description="Helical" evidence="1">
    <location>
        <begin position="327"/>
        <end position="351"/>
    </location>
</feature>
<dbReference type="AlphaFoldDB" id="A0A136A574"/>
<evidence type="ECO:0000313" key="2">
    <source>
        <dbReference type="EMBL" id="KXI30377.1"/>
    </source>
</evidence>
<dbReference type="PANTHER" id="PTHR34219">
    <property type="entry name" value="IRON-REGULATED INNER MEMBRANE PROTEIN-RELATED"/>
    <property type="match status" value="1"/>
</dbReference>
<feature type="transmembrane region" description="Helical" evidence="1">
    <location>
        <begin position="179"/>
        <end position="207"/>
    </location>
</feature>
<reference evidence="3" key="1">
    <citation type="submission" date="2016-02" db="EMBL/GenBank/DDBJ databases">
        <authorList>
            <person name="Schultz-Johansen M."/>
            <person name="Glaring M.A."/>
            <person name="Bech P.K."/>
            <person name="Stougaard P."/>
        </authorList>
    </citation>
    <scope>NUCLEOTIDE SEQUENCE [LARGE SCALE GENOMIC DNA]</scope>
    <source>
        <strain evidence="3">S66</strain>
    </source>
</reference>
<sequence length="362" mass="41506">MVKLWLRRIHLLIAVLAGLFLINSSITGTLLIYAKNIQQTINPAYWQVEPQTSPLDLATLVHKVELTTSEKVRFIEPENAPNLAWQVQLNNQQYVSINPYSGEILLEYDFYDTFYGFNLGLHRWLLMQDKDGNTPLRVLVATATLCLIIELILGFYLWFRPKNRLKRLKINKKAKNKVLFYQLHTVIGVYVLLPLLLVAFSGITFYWKTQTASVVEALTFGKIEERPAPPTIQVLPSSQLQINLAIKNGLNALPQASLFRVYMAADHTQAMALRLQTPAEIHANSWIWVNPYSAQVLNVHDASQTSFSTQVWNYRYKFHIGDFAGPIIQFVWIFVGLSPLFFVLSGCYLLYCRKIKPKRACK</sequence>
<dbReference type="InterPro" id="IPR005625">
    <property type="entry name" value="PepSY-ass_TM"/>
</dbReference>
<name>A0A136A574_9ALTE</name>
<accession>A0A136A574</accession>
<evidence type="ECO:0008006" key="4">
    <source>
        <dbReference type="Google" id="ProtNLM"/>
    </source>
</evidence>
<dbReference type="RefSeq" id="WP_068374711.1">
    <property type="nucleotide sequence ID" value="NZ_LSNE01000003.1"/>
</dbReference>
<proteinExistence type="predicted"/>
<dbReference type="STRING" id="1799789.AX660_10425"/>
<dbReference type="Pfam" id="PF03929">
    <property type="entry name" value="PepSY_TM"/>
    <property type="match status" value="1"/>
</dbReference>
<organism evidence="2 3">
    <name type="scientific">Paraglaciecola hydrolytica</name>
    <dbReference type="NCBI Taxonomy" id="1799789"/>
    <lineage>
        <taxon>Bacteria</taxon>
        <taxon>Pseudomonadati</taxon>
        <taxon>Pseudomonadota</taxon>
        <taxon>Gammaproteobacteria</taxon>
        <taxon>Alteromonadales</taxon>
        <taxon>Alteromonadaceae</taxon>
        <taxon>Paraglaciecola</taxon>
    </lineage>
</organism>